<dbReference type="PANTHER" id="PTHR30487">
    <property type="entry name" value="TYPE 4 PREPILIN-LIKE PROTEINS LEADER PEPTIDE-PROCESSING ENZYME"/>
    <property type="match status" value="1"/>
</dbReference>
<feature type="transmembrane region" description="Helical" evidence="2">
    <location>
        <begin position="31"/>
        <end position="49"/>
    </location>
</feature>
<evidence type="ECO:0000259" key="3">
    <source>
        <dbReference type="Pfam" id="PF01478"/>
    </source>
</evidence>
<dbReference type="Pfam" id="PF01478">
    <property type="entry name" value="Peptidase_A24"/>
    <property type="match status" value="1"/>
</dbReference>
<dbReference type="PANTHER" id="PTHR30487:SF0">
    <property type="entry name" value="PREPILIN LEADER PEPTIDASE_N-METHYLTRANSFERASE-RELATED"/>
    <property type="match status" value="1"/>
</dbReference>
<dbReference type="InterPro" id="IPR050882">
    <property type="entry name" value="Prepilin_peptidase/N-MTase"/>
</dbReference>
<evidence type="ECO:0000256" key="1">
    <source>
        <dbReference type="ARBA" id="ARBA00005801"/>
    </source>
</evidence>
<dbReference type="GO" id="GO:0005886">
    <property type="term" value="C:plasma membrane"/>
    <property type="evidence" value="ECO:0007669"/>
    <property type="project" value="TreeGrafter"/>
</dbReference>
<keyword evidence="5" id="KW-1185">Reference proteome</keyword>
<evidence type="ECO:0000256" key="2">
    <source>
        <dbReference type="SAM" id="Phobius"/>
    </source>
</evidence>
<proteinExistence type="inferred from homology"/>
<dbReference type="STRING" id="229920.ADM99_00855"/>
<gene>
    <name evidence="4" type="ORF">ADM99_00855</name>
</gene>
<dbReference type="EMBL" id="LGCK01000002">
    <property type="protein sequence ID" value="KPL74679.1"/>
    <property type="molecule type" value="Genomic_DNA"/>
</dbReference>
<comment type="caution">
    <text evidence="4">The sequence shown here is derived from an EMBL/GenBank/DDBJ whole genome shotgun (WGS) entry which is preliminary data.</text>
</comment>
<feature type="transmembrane region" description="Helical" evidence="2">
    <location>
        <begin position="166"/>
        <end position="187"/>
    </location>
</feature>
<dbReference type="Proteomes" id="UP000050430">
    <property type="component" value="Unassembled WGS sequence"/>
</dbReference>
<name>A0A0P6XIB0_9CHLR</name>
<dbReference type="InterPro" id="IPR000045">
    <property type="entry name" value="Prepilin_IV_endopep_pep"/>
</dbReference>
<comment type="similarity">
    <text evidence="1">Belongs to the peptidase A24 family.</text>
</comment>
<dbReference type="AlphaFoldDB" id="A0A0P6XIB0"/>
<feature type="transmembrane region" description="Helical" evidence="2">
    <location>
        <begin position="194"/>
        <end position="215"/>
    </location>
</feature>
<feature type="domain" description="Prepilin type IV endopeptidase peptidase" evidence="3">
    <location>
        <begin position="62"/>
        <end position="178"/>
    </location>
</feature>
<evidence type="ECO:0000313" key="4">
    <source>
        <dbReference type="EMBL" id="KPL74679.1"/>
    </source>
</evidence>
<evidence type="ECO:0000313" key="5">
    <source>
        <dbReference type="Proteomes" id="UP000050430"/>
    </source>
</evidence>
<sequence length="216" mass="23794">MPVCLGCGEIRRIVNFLMATSCPNCGKKNAIRYWIVICCSVFLSILSWLKPAGLLPFWAGEILLLIFTVIIITDIEYHVILEQMTVAAYIVAIISGWFIHGWIKTLLGGIVGFLIFLGLYFIGKAFARRLSKKENGPIDEEALGFGDVQLAGAIGFLAGFPYILPALLMAIVLGGIVSAAVILFSLIRKQYQAFLTIPYGPFIIIGGIFSLYYYLV</sequence>
<dbReference type="GO" id="GO:0006465">
    <property type="term" value="P:signal peptide processing"/>
    <property type="evidence" value="ECO:0007669"/>
    <property type="project" value="TreeGrafter"/>
</dbReference>
<feature type="transmembrane region" description="Helical" evidence="2">
    <location>
        <begin position="105"/>
        <end position="122"/>
    </location>
</feature>
<dbReference type="Gene3D" id="1.20.120.1220">
    <property type="match status" value="1"/>
</dbReference>
<keyword evidence="2" id="KW-1133">Transmembrane helix</keyword>
<accession>A0A0P6XIB0</accession>
<keyword evidence="2" id="KW-0812">Transmembrane</keyword>
<reference evidence="4 5" key="1">
    <citation type="submission" date="2015-07" db="EMBL/GenBank/DDBJ databases">
        <title>Genome sequence of Leptolinea tardivitalis DSM 16556.</title>
        <authorList>
            <person name="Hemp J."/>
            <person name="Ward L.M."/>
            <person name="Pace L.A."/>
            <person name="Fischer W.W."/>
        </authorList>
    </citation>
    <scope>NUCLEOTIDE SEQUENCE [LARGE SCALE GENOMIC DNA]</scope>
    <source>
        <strain evidence="4 5">YMTK-2</strain>
    </source>
</reference>
<dbReference type="GO" id="GO:0004190">
    <property type="term" value="F:aspartic-type endopeptidase activity"/>
    <property type="evidence" value="ECO:0007669"/>
    <property type="project" value="InterPro"/>
</dbReference>
<feature type="transmembrane region" description="Helical" evidence="2">
    <location>
        <begin position="79"/>
        <end position="99"/>
    </location>
</feature>
<feature type="transmembrane region" description="Helical" evidence="2">
    <location>
        <begin position="55"/>
        <end position="72"/>
    </location>
</feature>
<protein>
    <recommendedName>
        <fullName evidence="3">Prepilin type IV endopeptidase peptidase domain-containing protein</fullName>
    </recommendedName>
</protein>
<organism evidence="4 5">
    <name type="scientific">Leptolinea tardivitalis</name>
    <dbReference type="NCBI Taxonomy" id="229920"/>
    <lineage>
        <taxon>Bacteria</taxon>
        <taxon>Bacillati</taxon>
        <taxon>Chloroflexota</taxon>
        <taxon>Anaerolineae</taxon>
        <taxon>Anaerolineales</taxon>
        <taxon>Anaerolineaceae</taxon>
        <taxon>Leptolinea</taxon>
    </lineage>
</organism>
<keyword evidence="2" id="KW-0472">Membrane</keyword>